<feature type="transmembrane region" description="Helical" evidence="1">
    <location>
        <begin position="119"/>
        <end position="140"/>
    </location>
</feature>
<keyword evidence="1" id="KW-0472">Membrane</keyword>
<dbReference type="AlphaFoldDB" id="A3IZZ7"/>
<dbReference type="EMBL" id="AAXW01000136">
    <property type="protein sequence ID" value="EAZ87948.1"/>
    <property type="molecule type" value="Genomic_DNA"/>
</dbReference>
<proteinExistence type="predicted"/>
<keyword evidence="3" id="KW-1185">Reference proteome</keyword>
<gene>
    <name evidence="2" type="ORF">CY0110_14635</name>
</gene>
<accession>A3IZZ7</accession>
<keyword evidence="1" id="KW-1133">Transmembrane helix</keyword>
<protein>
    <submittedName>
        <fullName evidence="2">Uncharacterized protein</fullName>
    </submittedName>
</protein>
<dbReference type="Proteomes" id="UP000003781">
    <property type="component" value="Unassembled WGS sequence"/>
</dbReference>
<feature type="transmembrane region" description="Helical" evidence="1">
    <location>
        <begin position="188"/>
        <end position="208"/>
    </location>
</feature>
<evidence type="ECO:0000256" key="1">
    <source>
        <dbReference type="SAM" id="Phobius"/>
    </source>
</evidence>
<evidence type="ECO:0000313" key="3">
    <source>
        <dbReference type="Proteomes" id="UP000003781"/>
    </source>
</evidence>
<feature type="non-terminal residue" evidence="2">
    <location>
        <position position="1"/>
    </location>
</feature>
<feature type="transmembrane region" description="Helical" evidence="1">
    <location>
        <begin position="77"/>
        <end position="99"/>
    </location>
</feature>
<feature type="transmembrane region" description="Helical" evidence="1">
    <location>
        <begin position="160"/>
        <end position="182"/>
    </location>
</feature>
<feature type="transmembrane region" description="Helical" evidence="1">
    <location>
        <begin position="53"/>
        <end position="70"/>
    </location>
</feature>
<sequence>KLNIRFPPYLSIFSTTLMVAVISGLLVKGGIWLPAQLSPEWNLIRATDMFTENVGLIFIASICGLIGGLAERKLRKITITSGIIGGILGTKIGAEMVANNFSGWTMNVNAEILIPTLSAIFWGTFGASVGTILAILQSIINKSFWNPLVTKFSKKGYKPWLTTLFLVPVIAVGILLGTSTVIGFTPLIIKGLIASCTPLVTMLLSSPFQLITSSRKYRELESKNLIKS</sequence>
<comment type="caution">
    <text evidence="2">The sequence shown here is derived from an EMBL/GenBank/DDBJ whole genome shotgun (WGS) entry which is preliminary data.</text>
</comment>
<dbReference type="RefSeq" id="WP_008278962.1">
    <property type="nucleotide sequence ID" value="NZ_AAXW01000136.1"/>
</dbReference>
<keyword evidence="1" id="KW-0812">Transmembrane</keyword>
<organism evidence="2 3">
    <name type="scientific">Crocosphaera chwakensis CCY0110</name>
    <dbReference type="NCBI Taxonomy" id="391612"/>
    <lineage>
        <taxon>Bacteria</taxon>
        <taxon>Bacillati</taxon>
        <taxon>Cyanobacteriota</taxon>
        <taxon>Cyanophyceae</taxon>
        <taxon>Oscillatoriophycideae</taxon>
        <taxon>Chroococcales</taxon>
        <taxon>Aphanothecaceae</taxon>
        <taxon>Crocosphaera</taxon>
        <taxon>Crocosphaera chwakensis</taxon>
    </lineage>
</organism>
<name>A3IZZ7_9CHRO</name>
<evidence type="ECO:0000313" key="2">
    <source>
        <dbReference type="EMBL" id="EAZ87948.1"/>
    </source>
</evidence>
<reference evidence="2 3" key="1">
    <citation type="submission" date="2007-03" db="EMBL/GenBank/DDBJ databases">
        <authorList>
            <person name="Stal L."/>
            <person name="Ferriera S."/>
            <person name="Johnson J."/>
            <person name="Kravitz S."/>
            <person name="Beeson K."/>
            <person name="Sutton G."/>
            <person name="Rogers Y.-H."/>
            <person name="Friedman R."/>
            <person name="Frazier M."/>
            <person name="Venter J.C."/>
        </authorList>
    </citation>
    <scope>NUCLEOTIDE SEQUENCE [LARGE SCALE GENOMIC DNA]</scope>
    <source>
        <strain evidence="2 3">CCY0110</strain>
    </source>
</reference>
<feature type="transmembrane region" description="Helical" evidence="1">
    <location>
        <begin position="12"/>
        <end position="33"/>
    </location>
</feature>